<gene>
    <name evidence="9" type="ORF">NM203_24445</name>
</gene>
<dbReference type="InterPro" id="IPR043595">
    <property type="entry name" value="FaeB/C/D"/>
</dbReference>
<comment type="caution">
    <text evidence="9">The sequence shown here is derived from an EMBL/GenBank/DDBJ whole genome shotgun (WGS) entry which is preliminary data.</text>
</comment>
<keyword evidence="6" id="KW-0119">Carbohydrate metabolism</keyword>
<dbReference type="Gene3D" id="3.40.50.1820">
    <property type="entry name" value="alpha/beta hydrolase"/>
    <property type="match status" value="1"/>
</dbReference>
<evidence type="ECO:0000256" key="3">
    <source>
        <dbReference type="ARBA" id="ARBA00022651"/>
    </source>
</evidence>
<dbReference type="EMBL" id="JANDBD010000011">
    <property type="protein sequence ID" value="MCP9275342.1"/>
    <property type="molecule type" value="Genomic_DNA"/>
</dbReference>
<evidence type="ECO:0000256" key="6">
    <source>
        <dbReference type="ARBA" id="ARBA00023277"/>
    </source>
</evidence>
<name>A0ABT1MAC0_9MYCO</name>
<dbReference type="Proteomes" id="UP001651690">
    <property type="component" value="Unassembled WGS sequence"/>
</dbReference>
<protein>
    <submittedName>
        <fullName evidence="9">Prolyl oligopeptidase family serine peptidase</fullName>
    </submittedName>
</protein>
<dbReference type="InterPro" id="IPR029058">
    <property type="entry name" value="AB_hydrolase_fold"/>
</dbReference>
<keyword evidence="4 8" id="KW-0732">Signal</keyword>
<comment type="subcellular location">
    <subcellularLocation>
        <location evidence="1">Secreted</location>
    </subcellularLocation>
</comment>
<keyword evidence="2" id="KW-0964">Secreted</keyword>
<keyword evidence="7" id="KW-0624">Polysaccharide degradation</keyword>
<dbReference type="PANTHER" id="PTHR38050:SF2">
    <property type="entry name" value="FERULOYL ESTERASE C-RELATED"/>
    <property type="match status" value="1"/>
</dbReference>
<dbReference type="SUPFAM" id="SSF53474">
    <property type="entry name" value="alpha/beta-Hydrolases"/>
    <property type="match status" value="1"/>
</dbReference>
<dbReference type="RefSeq" id="WP_255063363.1">
    <property type="nucleotide sequence ID" value="NZ_JANDBD010000011.1"/>
</dbReference>
<keyword evidence="5" id="KW-0378">Hydrolase</keyword>
<evidence type="ECO:0000256" key="1">
    <source>
        <dbReference type="ARBA" id="ARBA00004613"/>
    </source>
</evidence>
<evidence type="ECO:0000256" key="5">
    <source>
        <dbReference type="ARBA" id="ARBA00022801"/>
    </source>
</evidence>
<reference evidence="9 10" key="1">
    <citation type="submission" date="2022-06" db="EMBL/GenBank/DDBJ databases">
        <title>Mycolicibacterium sp. CAU 1645 isolated from seawater.</title>
        <authorList>
            <person name="Kim W."/>
        </authorList>
    </citation>
    <scope>NUCLEOTIDE SEQUENCE [LARGE SCALE GENOMIC DNA]</scope>
    <source>
        <strain evidence="9 10">CAU 1645</strain>
    </source>
</reference>
<organism evidence="9 10">
    <name type="scientific">Mycolicibacterium arenosum</name>
    <dbReference type="NCBI Taxonomy" id="2952157"/>
    <lineage>
        <taxon>Bacteria</taxon>
        <taxon>Bacillati</taxon>
        <taxon>Actinomycetota</taxon>
        <taxon>Actinomycetes</taxon>
        <taxon>Mycobacteriales</taxon>
        <taxon>Mycobacteriaceae</taxon>
        <taxon>Mycolicibacterium</taxon>
    </lineage>
</organism>
<feature type="chain" id="PRO_5045956402" evidence="8">
    <location>
        <begin position="28"/>
        <end position="293"/>
    </location>
</feature>
<keyword evidence="10" id="KW-1185">Reference proteome</keyword>
<dbReference type="Pfam" id="PF10503">
    <property type="entry name" value="Esterase_PHB"/>
    <property type="match status" value="1"/>
</dbReference>
<dbReference type="PANTHER" id="PTHR38050">
    <property type="match status" value="1"/>
</dbReference>
<evidence type="ECO:0000256" key="4">
    <source>
        <dbReference type="ARBA" id="ARBA00022729"/>
    </source>
</evidence>
<feature type="signal peptide" evidence="8">
    <location>
        <begin position="1"/>
        <end position="27"/>
    </location>
</feature>
<sequence>MVAHVARLILAVVLVLAGACAPGRAVADGSSRHTLAIAGLERDYRLYTPVGVQAPAPLVVMLHGGFGSAEQAERTYGWNALADREGFVVAYPDGVGRAWNAGGCCGRPARDGVDDVGFVGAVVDDVAARLPVDRRRVFAAGMSNGGMMAYALACGSDVFAAIGPVAATQVSDCGSPRPTAVVAIHGEADQSVRADGAPGAGIARVDGPPVADVDAFWRRVDACDAPVVDVAPPVTTSAADCAEGRGVTLISVAGAGHQWPGSQPVREGADPPSGAVDATQTLWAFFAAHPAAG</sequence>
<dbReference type="PROSITE" id="PS51257">
    <property type="entry name" value="PROKAR_LIPOPROTEIN"/>
    <property type="match status" value="1"/>
</dbReference>
<accession>A0ABT1MAC0</accession>
<evidence type="ECO:0000256" key="7">
    <source>
        <dbReference type="ARBA" id="ARBA00023326"/>
    </source>
</evidence>
<evidence type="ECO:0000256" key="2">
    <source>
        <dbReference type="ARBA" id="ARBA00022525"/>
    </source>
</evidence>
<evidence type="ECO:0000313" key="9">
    <source>
        <dbReference type="EMBL" id="MCP9275342.1"/>
    </source>
</evidence>
<evidence type="ECO:0000256" key="8">
    <source>
        <dbReference type="SAM" id="SignalP"/>
    </source>
</evidence>
<evidence type="ECO:0000313" key="10">
    <source>
        <dbReference type="Proteomes" id="UP001651690"/>
    </source>
</evidence>
<proteinExistence type="predicted"/>
<keyword evidence="3" id="KW-0858">Xylan degradation</keyword>
<dbReference type="InterPro" id="IPR010126">
    <property type="entry name" value="Esterase_phb"/>
</dbReference>